<evidence type="ECO:0000256" key="8">
    <source>
        <dbReference type="RuleBase" id="RU363105"/>
    </source>
</evidence>
<evidence type="ECO:0000256" key="1">
    <source>
        <dbReference type="ARBA" id="ARBA00003932"/>
    </source>
</evidence>
<organism evidence="10">
    <name type="scientific">Borrelia coriaceae ATCC 43381</name>
    <dbReference type="NCBI Taxonomy" id="1408429"/>
    <lineage>
        <taxon>Bacteria</taxon>
        <taxon>Pseudomonadati</taxon>
        <taxon>Spirochaetota</taxon>
        <taxon>Spirochaetia</taxon>
        <taxon>Spirochaetales</taxon>
        <taxon>Borreliaceae</taxon>
        <taxon>Borrelia</taxon>
    </lineage>
</organism>
<evidence type="ECO:0000256" key="4">
    <source>
        <dbReference type="ARBA" id="ARBA00023136"/>
    </source>
</evidence>
<dbReference type="Pfam" id="PF00921">
    <property type="entry name" value="Lipoprotein_2"/>
    <property type="match status" value="1"/>
</dbReference>
<protein>
    <recommendedName>
        <fullName evidence="8">Variable large protein</fullName>
    </recommendedName>
</protein>
<evidence type="ECO:0000313" key="10">
    <source>
        <dbReference type="EMBL" id="AHH11246.1"/>
    </source>
</evidence>
<keyword evidence="3" id="KW-0732">Signal</keyword>
<dbReference type="PROSITE" id="PS51257">
    <property type="entry name" value="PROKAR_LIPOPROTEIN"/>
    <property type="match status" value="1"/>
</dbReference>
<feature type="region of interest" description="Disordered" evidence="9">
    <location>
        <begin position="343"/>
        <end position="362"/>
    </location>
</feature>
<keyword evidence="7 8" id="KW-0449">Lipoprotein</keyword>
<geneLocation type="plasmid" evidence="10">
    <name>unnamed</name>
</geneLocation>
<keyword evidence="5 8" id="KW-0564">Palmitate</keyword>
<comment type="function">
    <text evidence="1 8">The Vlp and Vsp proteins are antigenically distinct proteins, only one vlp or vsp gene is transcriptionally active at any one time. Switching between these genes is a mechanism of host immune response evasion.</text>
</comment>
<proteinExistence type="predicted"/>
<reference evidence="10" key="1">
    <citation type="submission" date="2013-04" db="EMBL/GenBank/DDBJ databases">
        <title>Comparative Genomics of Relapsing Fever Spirochetes.</title>
        <authorList>
            <person name="Schwan T.G."/>
            <person name="Raffel S.J."/>
            <person name="Porcella S.F."/>
            <person name="Martens C.A."/>
            <person name="Bruno D.P."/>
            <person name="Ricklefs S.M."/>
            <person name="Barbian K.B."/>
        </authorList>
    </citation>
    <scope>NUCLEOTIDE SEQUENCE</scope>
    <source>
        <strain evidence="10">Co53</strain>
        <plasmid evidence="10">unnamed</plasmid>
    </source>
</reference>
<accession>W5T1U1</accession>
<evidence type="ECO:0000256" key="7">
    <source>
        <dbReference type="ARBA" id="ARBA00023288"/>
    </source>
</evidence>
<keyword evidence="10" id="KW-0614">Plasmid</keyword>
<dbReference type="HOGENOM" id="CLU_054711_2_0_12"/>
<dbReference type="RefSeq" id="WP_025408576.1">
    <property type="nucleotide sequence ID" value="NZ_CP005748.1"/>
</dbReference>
<keyword evidence="6 8" id="KW-0998">Cell outer membrane</keyword>
<name>W5T1U1_9SPIR</name>
<dbReference type="SUPFAM" id="SSF74748">
    <property type="entry name" value="Variable surface antigen VlsE"/>
    <property type="match status" value="1"/>
</dbReference>
<sequence length="362" mass="37698">MKINIKNIKVRSICATLFISLFLSCNNGIVEELEKEKTFLSSLMDVGRSAENTYYSFMELVSDVLGFNVTKETTGTKVKEYFTGLASGIEKAIQELVKIKNNTEEFAKEETESAFNKTIEGFKDTLTTLKGYVESLKDIGDANQKVGEVGGSQNGAAADTEELKKALKALKGIVDIAKTQKVEEPKKNDVAISDANLVANTPKDGARALVTGKNAGASAGPGAAAIVSAVSGEAILAAIVAAQEDDASTGVPGGTASANTSAVAFAKGGTDQTNIANVAAKASAVAGGIALRSLVKTGKLAANDANNDKATVQAAGVAAVNKLLVALEDIIIKTVKKVLEKAKEKIDKSRDSQQNPVSQPSR</sequence>
<dbReference type="GO" id="GO:0009279">
    <property type="term" value="C:cell outer membrane"/>
    <property type="evidence" value="ECO:0007669"/>
    <property type="project" value="UniProtKB-SubCell"/>
</dbReference>
<dbReference type="AlphaFoldDB" id="W5T1U1"/>
<feature type="compositionally biased region" description="Polar residues" evidence="9">
    <location>
        <begin position="352"/>
        <end position="362"/>
    </location>
</feature>
<dbReference type="EMBL" id="CP005748">
    <property type="protein sequence ID" value="AHH11246.1"/>
    <property type="molecule type" value="Genomic_DNA"/>
</dbReference>
<evidence type="ECO:0000256" key="6">
    <source>
        <dbReference type="ARBA" id="ARBA00023237"/>
    </source>
</evidence>
<evidence type="ECO:0000256" key="3">
    <source>
        <dbReference type="ARBA" id="ARBA00022729"/>
    </source>
</evidence>
<dbReference type="InterPro" id="IPR000680">
    <property type="entry name" value="Borrelia_lipo"/>
</dbReference>
<keyword evidence="4 8" id="KW-0472">Membrane</keyword>
<comment type="subcellular location">
    <subcellularLocation>
        <location evidence="2 8">Cell outer membrane</location>
        <topology evidence="2 8">Lipid-anchor</topology>
    </subcellularLocation>
</comment>
<evidence type="ECO:0000256" key="2">
    <source>
        <dbReference type="ARBA" id="ARBA00004459"/>
    </source>
</evidence>
<gene>
    <name evidence="10" type="ORF">BCO_0123600</name>
</gene>
<evidence type="ECO:0000256" key="9">
    <source>
        <dbReference type="SAM" id="MobiDB-lite"/>
    </source>
</evidence>
<evidence type="ECO:0000256" key="5">
    <source>
        <dbReference type="ARBA" id="ARBA00023139"/>
    </source>
</evidence>